<evidence type="ECO:0000256" key="2">
    <source>
        <dbReference type="ARBA" id="ARBA00022723"/>
    </source>
</evidence>
<evidence type="ECO:0000259" key="4">
    <source>
        <dbReference type="SMART" id="SM00922"/>
    </source>
</evidence>
<dbReference type="InterPro" id="IPR013341">
    <property type="entry name" value="Mandelate_racemase_N_dom"/>
</dbReference>
<accession>A0A1I1EFE9</accession>
<dbReference type="RefSeq" id="WP_091120127.1">
    <property type="nucleotide sequence ID" value="NZ_FOLB01000002.1"/>
</dbReference>
<evidence type="ECO:0000313" key="5">
    <source>
        <dbReference type="EMBL" id="SFB85894.1"/>
    </source>
</evidence>
<gene>
    <name evidence="5" type="ORF">SAMN04487968_10258</name>
</gene>
<dbReference type="STRING" id="574651.SAMN04487968_10258"/>
<dbReference type="Gene3D" id="3.20.20.120">
    <property type="entry name" value="Enolase-like C-terminal domain"/>
    <property type="match status" value="1"/>
</dbReference>
<dbReference type="Proteomes" id="UP000198832">
    <property type="component" value="Unassembled WGS sequence"/>
</dbReference>
<dbReference type="Pfam" id="PF13378">
    <property type="entry name" value="MR_MLE_C"/>
    <property type="match status" value="1"/>
</dbReference>
<dbReference type="PANTHER" id="PTHR48073">
    <property type="entry name" value="O-SUCCINYLBENZOATE SYNTHASE-RELATED"/>
    <property type="match status" value="1"/>
</dbReference>
<dbReference type="GO" id="GO:0046872">
    <property type="term" value="F:metal ion binding"/>
    <property type="evidence" value="ECO:0007669"/>
    <property type="project" value="UniProtKB-KW"/>
</dbReference>
<keyword evidence="6" id="KW-1185">Reference proteome</keyword>
<dbReference type="InterPro" id="IPR029065">
    <property type="entry name" value="Enolase_C-like"/>
</dbReference>
<keyword evidence="2" id="KW-0479">Metal-binding</keyword>
<proteinExistence type="inferred from homology"/>
<reference evidence="5 6" key="1">
    <citation type="submission" date="2016-10" db="EMBL/GenBank/DDBJ databases">
        <authorList>
            <person name="de Groot N.N."/>
        </authorList>
    </citation>
    <scope>NUCLEOTIDE SEQUENCE [LARGE SCALE GENOMIC DNA]</scope>
    <source>
        <strain evidence="5 6">CGMCC 1.7056</strain>
    </source>
</reference>
<dbReference type="EMBL" id="FOLB01000002">
    <property type="protein sequence ID" value="SFB85894.1"/>
    <property type="molecule type" value="Genomic_DNA"/>
</dbReference>
<evidence type="ECO:0000256" key="3">
    <source>
        <dbReference type="ARBA" id="ARBA00023235"/>
    </source>
</evidence>
<dbReference type="PANTHER" id="PTHR48073:SF2">
    <property type="entry name" value="O-SUCCINYLBENZOATE SYNTHASE"/>
    <property type="match status" value="1"/>
</dbReference>
<dbReference type="SFLD" id="SFLDG00180">
    <property type="entry name" value="muconate_cycloisomerase"/>
    <property type="match status" value="1"/>
</dbReference>
<protein>
    <submittedName>
        <fullName evidence="5">L-alanine-DL-glutamate epimerase</fullName>
    </submittedName>
</protein>
<comment type="similarity">
    <text evidence="1">Belongs to the mandelate racemase/muconate lactonizing enzyme family.</text>
</comment>
<dbReference type="SUPFAM" id="SSF54826">
    <property type="entry name" value="Enolase N-terminal domain-like"/>
    <property type="match status" value="1"/>
</dbReference>
<dbReference type="InterPro" id="IPR036849">
    <property type="entry name" value="Enolase-like_C_sf"/>
</dbReference>
<name>A0A1I1EFE9_9ACTN</name>
<sequence>MSLQTHEAAPISDVRVRHVVMPKEDPTWRFALGARADSVGVLLEMEDADGVVGLGYASEVPHLGYDIDVLEAVVRARTAVARQAPALDRQALVGSPWQQSLPAPVRSLFDMAWHDLVAKKAGVPLYRLLGGRSGVTLRVNRILALKTPDEMAAVAAGLAAEGYDHFKIKIECRPMALDIARIRAIREAVGPGAVMTIDANQSYTAKEAVILGEAIADTGVQVFEQPVPRGDIAGLRWVRTRSNLTIEADESADSLESVAAMLKAEAVDAVSLKLSKLGGIDALMIAANLCAAQGVGARIGAHVGSRIMNAAALHAASALPHIEPFAELGEFARLTNDVARGLEVVDGGIAVPTRPGLGVSLV</sequence>
<dbReference type="InterPro" id="IPR013342">
    <property type="entry name" value="Mandelate_racemase_C"/>
</dbReference>
<keyword evidence="3" id="KW-0413">Isomerase</keyword>
<organism evidence="5 6">
    <name type="scientific">Nocardioides terrae</name>
    <dbReference type="NCBI Taxonomy" id="574651"/>
    <lineage>
        <taxon>Bacteria</taxon>
        <taxon>Bacillati</taxon>
        <taxon>Actinomycetota</taxon>
        <taxon>Actinomycetes</taxon>
        <taxon>Propionibacteriales</taxon>
        <taxon>Nocardioidaceae</taxon>
        <taxon>Nocardioides</taxon>
    </lineage>
</organism>
<dbReference type="Pfam" id="PF02746">
    <property type="entry name" value="MR_MLE_N"/>
    <property type="match status" value="1"/>
</dbReference>
<dbReference type="GO" id="GO:0016854">
    <property type="term" value="F:racemase and epimerase activity"/>
    <property type="evidence" value="ECO:0007669"/>
    <property type="project" value="UniProtKB-ARBA"/>
</dbReference>
<dbReference type="SMART" id="SM00922">
    <property type="entry name" value="MR_MLE"/>
    <property type="match status" value="1"/>
</dbReference>
<dbReference type="SUPFAM" id="SSF51604">
    <property type="entry name" value="Enolase C-terminal domain-like"/>
    <property type="match status" value="1"/>
</dbReference>
<dbReference type="InterPro" id="IPR029017">
    <property type="entry name" value="Enolase-like_N"/>
</dbReference>
<dbReference type="SFLD" id="SFLDS00001">
    <property type="entry name" value="Enolase"/>
    <property type="match status" value="1"/>
</dbReference>
<dbReference type="AlphaFoldDB" id="A0A1I1EFE9"/>
<feature type="domain" description="Mandelate racemase/muconate lactonizing enzyme C-terminal" evidence="4">
    <location>
        <begin position="148"/>
        <end position="245"/>
    </location>
</feature>
<evidence type="ECO:0000313" key="6">
    <source>
        <dbReference type="Proteomes" id="UP000198832"/>
    </source>
</evidence>
<dbReference type="Gene3D" id="3.30.390.10">
    <property type="entry name" value="Enolase-like, N-terminal domain"/>
    <property type="match status" value="1"/>
</dbReference>
<dbReference type="OrthoDB" id="5241672at2"/>
<evidence type="ECO:0000256" key="1">
    <source>
        <dbReference type="ARBA" id="ARBA00008031"/>
    </source>
</evidence>